<dbReference type="GO" id="GO:0003677">
    <property type="term" value="F:DNA binding"/>
    <property type="evidence" value="ECO:0007669"/>
    <property type="project" value="InterPro"/>
</dbReference>
<dbReference type="EMBL" id="WIGM01001585">
    <property type="protein sequence ID" value="KAF6793702.1"/>
    <property type="molecule type" value="Genomic_DNA"/>
</dbReference>
<evidence type="ECO:0000313" key="2">
    <source>
        <dbReference type="EMBL" id="KAF6793702.1"/>
    </source>
</evidence>
<dbReference type="Proteomes" id="UP000639643">
    <property type="component" value="Unassembled WGS sequence"/>
</dbReference>
<gene>
    <name evidence="2" type="ORF">CMUS01_16076</name>
</gene>
<accession>A0A8H6IRX9</accession>
<keyword evidence="3" id="KW-1185">Reference proteome</keyword>
<protein>
    <submittedName>
        <fullName evidence="2">Transposase</fullName>
    </submittedName>
</protein>
<reference evidence="2" key="1">
    <citation type="journal article" date="2020" name="Phytopathology">
        <title>Genome Sequence Resources of Colletotrichum truncatum, C. plurivorum, C. musicola, and C. sojae: Four Species Pathogenic to Soybean (Glycine max).</title>
        <authorList>
            <person name="Rogerio F."/>
            <person name="Boufleur T.R."/>
            <person name="Ciampi-Guillardi M."/>
            <person name="Sukno S.A."/>
            <person name="Thon M.R."/>
            <person name="Massola Junior N.S."/>
            <person name="Baroncelli R."/>
        </authorList>
    </citation>
    <scope>NUCLEOTIDE SEQUENCE</scope>
    <source>
        <strain evidence="2">LFN0074</strain>
    </source>
</reference>
<dbReference type="Gene3D" id="1.10.10.60">
    <property type="entry name" value="Homeodomain-like"/>
    <property type="match status" value="1"/>
</dbReference>
<dbReference type="OrthoDB" id="10479308at2759"/>
<comment type="caution">
    <text evidence="2">The sequence shown here is derived from an EMBL/GenBank/DDBJ whole genome shotgun (WGS) entry which is preliminary data.</text>
</comment>
<dbReference type="InterPro" id="IPR007889">
    <property type="entry name" value="HTH_Psq"/>
</dbReference>
<dbReference type="AlphaFoldDB" id="A0A8H6IRX9"/>
<evidence type="ECO:0000313" key="3">
    <source>
        <dbReference type="Proteomes" id="UP000639643"/>
    </source>
</evidence>
<evidence type="ECO:0000259" key="1">
    <source>
        <dbReference type="Pfam" id="PF05225"/>
    </source>
</evidence>
<name>A0A8H6IRX9_9PEZI</name>
<proteinExistence type="predicted"/>
<sequence>MPHPQHQPPTSNYHSIYSPHPNNLIFCTYLPEVLLSQYTKDKIYQALKAISNDKSLQQVSRLYRVPITTLYNRLKKAQIRTIAFSDL</sequence>
<dbReference type="Pfam" id="PF05225">
    <property type="entry name" value="HTH_psq"/>
    <property type="match status" value="1"/>
</dbReference>
<organism evidence="2 3">
    <name type="scientific">Colletotrichum musicola</name>
    <dbReference type="NCBI Taxonomy" id="2175873"/>
    <lineage>
        <taxon>Eukaryota</taxon>
        <taxon>Fungi</taxon>
        <taxon>Dikarya</taxon>
        <taxon>Ascomycota</taxon>
        <taxon>Pezizomycotina</taxon>
        <taxon>Sordariomycetes</taxon>
        <taxon>Hypocreomycetidae</taxon>
        <taxon>Glomerellales</taxon>
        <taxon>Glomerellaceae</taxon>
        <taxon>Colletotrichum</taxon>
        <taxon>Colletotrichum orchidearum species complex</taxon>
    </lineage>
</organism>
<dbReference type="SUPFAM" id="SSF46689">
    <property type="entry name" value="Homeodomain-like"/>
    <property type="match status" value="1"/>
</dbReference>
<feature type="domain" description="HTH psq-type" evidence="1">
    <location>
        <begin position="40"/>
        <end position="75"/>
    </location>
</feature>
<dbReference type="InterPro" id="IPR009057">
    <property type="entry name" value="Homeodomain-like_sf"/>
</dbReference>